<dbReference type="InterPro" id="IPR036955">
    <property type="entry name" value="AP2/ERF_dom_sf"/>
</dbReference>
<evidence type="ECO:0000259" key="9">
    <source>
        <dbReference type="PROSITE" id="PS51032"/>
    </source>
</evidence>
<evidence type="ECO:0000256" key="8">
    <source>
        <dbReference type="SAM" id="MobiDB-lite"/>
    </source>
</evidence>
<evidence type="ECO:0000256" key="1">
    <source>
        <dbReference type="ARBA" id="ARBA00004123"/>
    </source>
</evidence>
<dbReference type="PRINTS" id="PR00367">
    <property type="entry name" value="ETHRSPELEMNT"/>
</dbReference>
<evidence type="ECO:0000256" key="6">
    <source>
        <dbReference type="ARBA" id="ARBA00023163"/>
    </source>
</evidence>
<dbReference type="GO" id="GO:0003700">
    <property type="term" value="F:DNA-binding transcription factor activity"/>
    <property type="evidence" value="ECO:0007669"/>
    <property type="project" value="InterPro"/>
</dbReference>
<dbReference type="GO" id="GO:0003677">
    <property type="term" value="F:DNA binding"/>
    <property type="evidence" value="ECO:0007669"/>
    <property type="project" value="UniProtKB-KW"/>
</dbReference>
<evidence type="ECO:0000256" key="4">
    <source>
        <dbReference type="ARBA" id="ARBA00023015"/>
    </source>
</evidence>
<feature type="domain" description="AP2/ERF" evidence="9">
    <location>
        <begin position="46"/>
        <end position="103"/>
    </location>
</feature>
<keyword evidence="6" id="KW-0804">Transcription</keyword>
<dbReference type="AlphaFoldDB" id="A0A5B7CCY5"/>
<evidence type="ECO:0000256" key="2">
    <source>
        <dbReference type="ARBA" id="ARBA00022745"/>
    </source>
</evidence>
<dbReference type="PROSITE" id="PS51032">
    <property type="entry name" value="AP2_ERF"/>
    <property type="match status" value="1"/>
</dbReference>
<keyword evidence="3" id="KW-0611">Plant defense</keyword>
<dbReference type="PANTHER" id="PTHR31677:SF264">
    <property type="entry name" value="ETHYLENE-RESPONSIVE TRANSCRIPTION FACTOR LEP"/>
    <property type="match status" value="1"/>
</dbReference>
<dbReference type="Gene3D" id="3.30.730.10">
    <property type="entry name" value="AP2/ERF domain"/>
    <property type="match status" value="1"/>
</dbReference>
<reference evidence="10" key="1">
    <citation type="submission" date="2019-08" db="EMBL/GenBank/DDBJ databases">
        <title>Reference gene set and small RNA set construction with multiple tissues from Davidia involucrata Baill.</title>
        <authorList>
            <person name="Yang H."/>
            <person name="Zhou C."/>
            <person name="Li G."/>
            <person name="Wang J."/>
            <person name="Gao P."/>
            <person name="Wang M."/>
            <person name="Wang R."/>
            <person name="Zhao Y."/>
        </authorList>
    </citation>
    <scope>NUCLEOTIDE SEQUENCE</scope>
    <source>
        <tissue evidence="10">Mixed with DoveR01_LX</tissue>
    </source>
</reference>
<evidence type="ECO:0000256" key="7">
    <source>
        <dbReference type="ARBA" id="ARBA00023242"/>
    </source>
</evidence>
<dbReference type="GO" id="GO:0009873">
    <property type="term" value="P:ethylene-activated signaling pathway"/>
    <property type="evidence" value="ECO:0007669"/>
    <property type="project" value="UniProtKB-KW"/>
</dbReference>
<dbReference type="SMART" id="SM00380">
    <property type="entry name" value="AP2"/>
    <property type="match status" value="1"/>
</dbReference>
<dbReference type="EMBL" id="GHES01048211">
    <property type="protein sequence ID" value="MPA78770.1"/>
    <property type="molecule type" value="Transcribed_RNA"/>
</dbReference>
<evidence type="ECO:0000313" key="10">
    <source>
        <dbReference type="EMBL" id="MPA78770.1"/>
    </source>
</evidence>
<protein>
    <submittedName>
        <fullName evidence="10">Putative ethylene-responsive transcription factor LEP-like</fullName>
    </submittedName>
</protein>
<keyword evidence="7" id="KW-0539">Nucleus</keyword>
<dbReference type="Pfam" id="PF00847">
    <property type="entry name" value="AP2"/>
    <property type="match status" value="1"/>
</dbReference>
<organism evidence="10">
    <name type="scientific">Davidia involucrata</name>
    <name type="common">Dove tree</name>
    <dbReference type="NCBI Taxonomy" id="16924"/>
    <lineage>
        <taxon>Eukaryota</taxon>
        <taxon>Viridiplantae</taxon>
        <taxon>Streptophyta</taxon>
        <taxon>Embryophyta</taxon>
        <taxon>Tracheophyta</taxon>
        <taxon>Spermatophyta</taxon>
        <taxon>Magnoliopsida</taxon>
        <taxon>eudicotyledons</taxon>
        <taxon>Gunneridae</taxon>
        <taxon>Pentapetalae</taxon>
        <taxon>asterids</taxon>
        <taxon>Cornales</taxon>
        <taxon>Nyssaceae</taxon>
        <taxon>Davidia</taxon>
    </lineage>
</organism>
<dbReference type="FunFam" id="3.30.730.10:FF:000001">
    <property type="entry name" value="Ethylene-responsive transcription factor 2"/>
    <property type="match status" value="1"/>
</dbReference>
<feature type="region of interest" description="Disordered" evidence="8">
    <location>
        <begin position="1"/>
        <end position="46"/>
    </location>
</feature>
<evidence type="ECO:0000256" key="3">
    <source>
        <dbReference type="ARBA" id="ARBA00022821"/>
    </source>
</evidence>
<dbReference type="SUPFAM" id="SSF54171">
    <property type="entry name" value="DNA-binding domain"/>
    <property type="match status" value="1"/>
</dbReference>
<gene>
    <name evidence="10" type="ORF">Din_048211</name>
</gene>
<accession>A0A5B7CCY5</accession>
<dbReference type="GO" id="GO:0006952">
    <property type="term" value="P:defense response"/>
    <property type="evidence" value="ECO:0007669"/>
    <property type="project" value="UniProtKB-KW"/>
</dbReference>
<keyword evidence="2" id="KW-0936">Ethylene signaling pathway</keyword>
<sequence length="291" mass="32311">MEYLNNSKVGNSPCSSSKSKSRKNQNQNQQMKEKKQESSSTTTGIRFLGVRRRPWGRYAAEIRDPSTKERHWLGTFDTAEEAALAYDRAARTMRGSRARTNFVYSDMMPPASSVTSIISPDDEQHHLSLLFANNSQQHAMNVCQFKAGGFPVPGDEWIEGQQEEEEEEAATGGMGEESQQYYFCHESTELPPLPPQINSTFTNIMPDGGDGVVWNNMTTTTTTTFDVGYEYSAIASSSSYLGFNINPLDLDLDLVQQPSDADADAPALLSSLPDYARFDFASSSSTSTYFF</sequence>
<evidence type="ECO:0000256" key="5">
    <source>
        <dbReference type="ARBA" id="ARBA00023125"/>
    </source>
</evidence>
<dbReference type="GO" id="GO:0005634">
    <property type="term" value="C:nucleus"/>
    <property type="evidence" value="ECO:0007669"/>
    <property type="project" value="UniProtKB-SubCell"/>
</dbReference>
<comment type="subcellular location">
    <subcellularLocation>
        <location evidence="1">Nucleus</location>
    </subcellularLocation>
</comment>
<proteinExistence type="predicted"/>
<keyword evidence="4" id="KW-0805">Transcription regulation</keyword>
<dbReference type="InterPro" id="IPR016177">
    <property type="entry name" value="DNA-bd_dom_sf"/>
</dbReference>
<keyword evidence="5" id="KW-0238">DNA-binding</keyword>
<dbReference type="CDD" id="cd00018">
    <property type="entry name" value="AP2"/>
    <property type="match status" value="1"/>
</dbReference>
<dbReference type="PANTHER" id="PTHR31677">
    <property type="entry name" value="AP2 DOMAIN CLASS TRANSCRIPTION FACTOR"/>
    <property type="match status" value="1"/>
</dbReference>
<feature type="compositionally biased region" description="Low complexity" evidence="8">
    <location>
        <begin position="1"/>
        <end position="30"/>
    </location>
</feature>
<name>A0A5B7CCY5_DAVIN</name>
<dbReference type="InterPro" id="IPR001471">
    <property type="entry name" value="AP2/ERF_dom"/>
</dbReference>